<keyword evidence="2" id="KW-1185">Reference proteome</keyword>
<evidence type="ECO:0000313" key="1">
    <source>
        <dbReference type="EMBL" id="AEM77705.1"/>
    </source>
</evidence>
<sequence>MVRLRVLVVQTSCIVNNTRIINLVNSSLEKLNIFDADVFEINYFDVINWDSNFSIVISPAPVNIELNSQVLIIPTAYAGLMSQEEFDAKFRESIKNIVSVSRLDS</sequence>
<dbReference type="AlphaFoldDB" id="G2MRV9"/>
<dbReference type="KEGG" id="twi:Thewi_0200"/>
<dbReference type="EMBL" id="CP002991">
    <property type="protein sequence ID" value="AEM77705.1"/>
    <property type="molecule type" value="Genomic_DNA"/>
</dbReference>
<reference evidence="1 2" key="1">
    <citation type="submission" date="2011-08" db="EMBL/GenBank/DDBJ databases">
        <title>Complete sequence of Thermoanaerobacter wiegelii Rt8.B1.</title>
        <authorList>
            <consortium name="US DOE Joint Genome Institute"/>
            <person name="Lucas S."/>
            <person name="Han J."/>
            <person name="Lapidus A."/>
            <person name="Cheng J.-F."/>
            <person name="Goodwin L."/>
            <person name="Pitluck S."/>
            <person name="Peters L."/>
            <person name="Mikhailova N."/>
            <person name="Zeytun A."/>
            <person name="Daligault H."/>
            <person name="Detter J.C."/>
            <person name="Han C."/>
            <person name="Tapia R."/>
            <person name="Land M."/>
            <person name="Hauser L."/>
            <person name="Kyrpides N."/>
            <person name="Ivanova N."/>
            <person name="Pagani I."/>
            <person name="Hemme C."/>
            <person name="Woyke T."/>
        </authorList>
    </citation>
    <scope>NUCLEOTIDE SEQUENCE [LARGE SCALE GENOMIC DNA]</scope>
    <source>
        <strain evidence="1 2">Rt8.B1</strain>
    </source>
</reference>
<evidence type="ECO:0000313" key="2">
    <source>
        <dbReference type="Proteomes" id="UP000008276"/>
    </source>
</evidence>
<organism evidence="1 2">
    <name type="scientific">Thermoanaerobacter wiegelii Rt8.B1</name>
    <dbReference type="NCBI Taxonomy" id="697303"/>
    <lineage>
        <taxon>Bacteria</taxon>
        <taxon>Bacillati</taxon>
        <taxon>Bacillota</taxon>
        <taxon>Clostridia</taxon>
        <taxon>Thermoanaerobacterales</taxon>
        <taxon>Thermoanaerobacteraceae</taxon>
        <taxon>Thermoanaerobacter</taxon>
    </lineage>
</organism>
<name>G2MRV9_9THEO</name>
<dbReference type="RefSeq" id="WP_014062087.1">
    <property type="nucleotide sequence ID" value="NC_015958.1"/>
</dbReference>
<protein>
    <submittedName>
        <fullName evidence="1">Uncharacterized protein</fullName>
    </submittedName>
</protein>
<gene>
    <name evidence="1" type="ORF">Thewi_0200</name>
</gene>
<accession>G2MRV9</accession>
<dbReference type="STRING" id="697303.Thewi_0200"/>
<proteinExistence type="predicted"/>
<dbReference type="Proteomes" id="UP000008276">
    <property type="component" value="Chromosome"/>
</dbReference>
<dbReference type="HOGENOM" id="CLU_2235317_0_0_9"/>